<name>A0AAV4V578_9ARAC</name>
<protein>
    <submittedName>
        <fullName evidence="1">Uncharacterized protein</fullName>
    </submittedName>
</protein>
<dbReference type="Proteomes" id="UP001054837">
    <property type="component" value="Unassembled WGS sequence"/>
</dbReference>
<proteinExistence type="predicted"/>
<accession>A0AAV4V578</accession>
<comment type="caution">
    <text evidence="1">The sequence shown here is derived from an EMBL/GenBank/DDBJ whole genome shotgun (WGS) entry which is preliminary data.</text>
</comment>
<evidence type="ECO:0000313" key="1">
    <source>
        <dbReference type="EMBL" id="GIY65276.1"/>
    </source>
</evidence>
<evidence type="ECO:0000313" key="2">
    <source>
        <dbReference type="Proteomes" id="UP001054837"/>
    </source>
</evidence>
<gene>
    <name evidence="1" type="ORF">CDAR_381961</name>
</gene>
<keyword evidence="2" id="KW-1185">Reference proteome</keyword>
<sequence length="100" mass="11350">MGLPTKNAAALCLDKLNYAFSALETSTSGVISQRREASLQLNSAVPFQVPIQELIRKKDLFSPLFAENLFRCARQKFIRAKLSKLCIVLTKKRCRFPLYI</sequence>
<dbReference type="AlphaFoldDB" id="A0AAV4V578"/>
<reference evidence="1 2" key="1">
    <citation type="submission" date="2021-06" db="EMBL/GenBank/DDBJ databases">
        <title>Caerostris darwini draft genome.</title>
        <authorList>
            <person name="Kono N."/>
            <person name="Arakawa K."/>
        </authorList>
    </citation>
    <scope>NUCLEOTIDE SEQUENCE [LARGE SCALE GENOMIC DNA]</scope>
</reference>
<organism evidence="1 2">
    <name type="scientific">Caerostris darwini</name>
    <dbReference type="NCBI Taxonomy" id="1538125"/>
    <lineage>
        <taxon>Eukaryota</taxon>
        <taxon>Metazoa</taxon>
        <taxon>Ecdysozoa</taxon>
        <taxon>Arthropoda</taxon>
        <taxon>Chelicerata</taxon>
        <taxon>Arachnida</taxon>
        <taxon>Araneae</taxon>
        <taxon>Araneomorphae</taxon>
        <taxon>Entelegynae</taxon>
        <taxon>Araneoidea</taxon>
        <taxon>Araneidae</taxon>
        <taxon>Caerostris</taxon>
    </lineage>
</organism>
<dbReference type="EMBL" id="BPLQ01012408">
    <property type="protein sequence ID" value="GIY65276.1"/>
    <property type="molecule type" value="Genomic_DNA"/>
</dbReference>